<organism evidence="1">
    <name type="scientific">Rhizophora mucronata</name>
    <name type="common">Asiatic mangrove</name>
    <dbReference type="NCBI Taxonomy" id="61149"/>
    <lineage>
        <taxon>Eukaryota</taxon>
        <taxon>Viridiplantae</taxon>
        <taxon>Streptophyta</taxon>
        <taxon>Embryophyta</taxon>
        <taxon>Tracheophyta</taxon>
        <taxon>Spermatophyta</taxon>
        <taxon>Magnoliopsida</taxon>
        <taxon>eudicotyledons</taxon>
        <taxon>Gunneridae</taxon>
        <taxon>Pentapetalae</taxon>
        <taxon>rosids</taxon>
        <taxon>fabids</taxon>
        <taxon>Malpighiales</taxon>
        <taxon>Rhizophoraceae</taxon>
        <taxon>Rhizophora</taxon>
    </lineage>
</organism>
<name>A0A2P2Q792_RHIMU</name>
<accession>A0A2P2Q792</accession>
<dbReference type="EMBL" id="GGEC01082369">
    <property type="protein sequence ID" value="MBX62853.1"/>
    <property type="molecule type" value="Transcribed_RNA"/>
</dbReference>
<evidence type="ECO:0000313" key="1">
    <source>
        <dbReference type="EMBL" id="MBX62853.1"/>
    </source>
</evidence>
<reference evidence="1" key="1">
    <citation type="submission" date="2018-02" db="EMBL/GenBank/DDBJ databases">
        <title>Rhizophora mucronata_Transcriptome.</title>
        <authorList>
            <person name="Meera S.P."/>
            <person name="Sreeshan A."/>
            <person name="Augustine A."/>
        </authorList>
    </citation>
    <scope>NUCLEOTIDE SEQUENCE</scope>
    <source>
        <tissue evidence="1">Leaf</tissue>
    </source>
</reference>
<sequence length="52" mass="5972">MRRSIRSLTGSSKHTTRGILPSHNLTLFLCICTCELVFSKWIFTPFTDEVVK</sequence>
<dbReference type="AlphaFoldDB" id="A0A2P2Q792"/>
<proteinExistence type="predicted"/>
<protein>
    <submittedName>
        <fullName evidence="1">Uncharacterized protein</fullName>
    </submittedName>
</protein>